<comment type="caution">
    <text evidence="2">The sequence shown here is derived from an EMBL/GenBank/DDBJ whole genome shotgun (WGS) entry which is preliminary data.</text>
</comment>
<evidence type="ECO:0000313" key="3">
    <source>
        <dbReference type="Proteomes" id="UP000736335"/>
    </source>
</evidence>
<name>A0A9P6H6P1_9AGAM</name>
<evidence type="ECO:0000313" key="2">
    <source>
        <dbReference type="EMBL" id="KAF9779276.1"/>
    </source>
</evidence>
<organism evidence="2 3">
    <name type="scientific">Thelephora terrestris</name>
    <dbReference type="NCBI Taxonomy" id="56493"/>
    <lineage>
        <taxon>Eukaryota</taxon>
        <taxon>Fungi</taxon>
        <taxon>Dikarya</taxon>
        <taxon>Basidiomycota</taxon>
        <taxon>Agaricomycotina</taxon>
        <taxon>Agaricomycetes</taxon>
        <taxon>Thelephorales</taxon>
        <taxon>Thelephoraceae</taxon>
        <taxon>Thelephora</taxon>
    </lineage>
</organism>
<gene>
    <name evidence="2" type="ORF">BJ322DRAFT_1113616</name>
</gene>
<feature type="transmembrane region" description="Helical" evidence="1">
    <location>
        <begin position="6"/>
        <end position="33"/>
    </location>
</feature>
<proteinExistence type="predicted"/>
<keyword evidence="1" id="KW-1133">Transmembrane helix</keyword>
<evidence type="ECO:0000256" key="1">
    <source>
        <dbReference type="SAM" id="Phobius"/>
    </source>
</evidence>
<feature type="transmembrane region" description="Helical" evidence="1">
    <location>
        <begin position="128"/>
        <end position="151"/>
    </location>
</feature>
<sequence>MSPVSYQLAYFLGIIFQTFLVGLFVPLLIAASYAQWNKVSKGQKINAVMAFTIVFFGLAIPAHWILGLRRVLVAALYLPAGQTLEQYFEPPYPADELVRWGIFQFLLVVGDFVMIHRLYHIYSKSLRVCIIPLITTTGLIAIGFGLTYQLGNLNSPAETKASNGWTIACFCVSLFNNGSMSAAISYRLWRVHRATVAAGASVNSESIVLRAMRVLVESAGLWMTLVLMNFFAFLAGSNLSYTFLDMTCPAVGISFCLIIVRLGSIAPEVRVDSWESFQRSGSSRIASDSRHSRLPVALDRVKVERDVYVSASESGDIEFHMMSSVPPHEKQTPIH</sequence>
<feature type="transmembrane region" description="Helical" evidence="1">
    <location>
        <begin position="214"/>
        <end position="235"/>
    </location>
</feature>
<accession>A0A9P6H6P1</accession>
<keyword evidence="1" id="KW-0812">Transmembrane</keyword>
<reference evidence="2" key="1">
    <citation type="journal article" date="2020" name="Nat. Commun.">
        <title>Large-scale genome sequencing of mycorrhizal fungi provides insights into the early evolution of symbiotic traits.</title>
        <authorList>
            <person name="Miyauchi S."/>
            <person name="Kiss E."/>
            <person name="Kuo A."/>
            <person name="Drula E."/>
            <person name="Kohler A."/>
            <person name="Sanchez-Garcia M."/>
            <person name="Morin E."/>
            <person name="Andreopoulos B."/>
            <person name="Barry K.W."/>
            <person name="Bonito G."/>
            <person name="Buee M."/>
            <person name="Carver A."/>
            <person name="Chen C."/>
            <person name="Cichocki N."/>
            <person name="Clum A."/>
            <person name="Culley D."/>
            <person name="Crous P.W."/>
            <person name="Fauchery L."/>
            <person name="Girlanda M."/>
            <person name="Hayes R.D."/>
            <person name="Keri Z."/>
            <person name="LaButti K."/>
            <person name="Lipzen A."/>
            <person name="Lombard V."/>
            <person name="Magnuson J."/>
            <person name="Maillard F."/>
            <person name="Murat C."/>
            <person name="Nolan M."/>
            <person name="Ohm R.A."/>
            <person name="Pangilinan J."/>
            <person name="Pereira M.F."/>
            <person name="Perotto S."/>
            <person name="Peter M."/>
            <person name="Pfister S."/>
            <person name="Riley R."/>
            <person name="Sitrit Y."/>
            <person name="Stielow J.B."/>
            <person name="Szollosi G."/>
            <person name="Zifcakova L."/>
            <person name="Stursova M."/>
            <person name="Spatafora J.W."/>
            <person name="Tedersoo L."/>
            <person name="Vaario L.M."/>
            <person name="Yamada A."/>
            <person name="Yan M."/>
            <person name="Wang P."/>
            <person name="Xu J."/>
            <person name="Bruns T."/>
            <person name="Baldrian P."/>
            <person name="Vilgalys R."/>
            <person name="Dunand C."/>
            <person name="Henrissat B."/>
            <person name="Grigoriev I.V."/>
            <person name="Hibbett D."/>
            <person name="Nagy L.G."/>
            <person name="Martin F.M."/>
        </authorList>
    </citation>
    <scope>NUCLEOTIDE SEQUENCE</scope>
    <source>
        <strain evidence="2">UH-Tt-Lm1</strain>
    </source>
</reference>
<keyword evidence="1" id="KW-0472">Membrane</keyword>
<dbReference type="OrthoDB" id="3354175at2759"/>
<reference evidence="2" key="2">
    <citation type="submission" date="2020-11" db="EMBL/GenBank/DDBJ databases">
        <authorList>
            <consortium name="DOE Joint Genome Institute"/>
            <person name="Kuo A."/>
            <person name="Miyauchi S."/>
            <person name="Kiss E."/>
            <person name="Drula E."/>
            <person name="Kohler A."/>
            <person name="Sanchez-Garcia M."/>
            <person name="Andreopoulos B."/>
            <person name="Barry K.W."/>
            <person name="Bonito G."/>
            <person name="Buee M."/>
            <person name="Carver A."/>
            <person name="Chen C."/>
            <person name="Cichocki N."/>
            <person name="Clum A."/>
            <person name="Culley D."/>
            <person name="Crous P.W."/>
            <person name="Fauchery L."/>
            <person name="Girlanda M."/>
            <person name="Hayes R."/>
            <person name="Keri Z."/>
            <person name="Labutti K."/>
            <person name="Lipzen A."/>
            <person name="Lombard V."/>
            <person name="Magnuson J."/>
            <person name="Maillard F."/>
            <person name="Morin E."/>
            <person name="Murat C."/>
            <person name="Nolan M."/>
            <person name="Ohm R."/>
            <person name="Pangilinan J."/>
            <person name="Pereira M."/>
            <person name="Perotto S."/>
            <person name="Peter M."/>
            <person name="Riley R."/>
            <person name="Sitrit Y."/>
            <person name="Stielow B."/>
            <person name="Szollosi G."/>
            <person name="Zifcakova L."/>
            <person name="Stursova M."/>
            <person name="Spatafora J.W."/>
            <person name="Tedersoo L."/>
            <person name="Vaario L.-M."/>
            <person name="Yamada A."/>
            <person name="Yan M."/>
            <person name="Wang P."/>
            <person name="Xu J."/>
            <person name="Bruns T."/>
            <person name="Baldrian P."/>
            <person name="Vilgalys R."/>
            <person name="Henrissat B."/>
            <person name="Grigoriev I.V."/>
            <person name="Hibbett D."/>
            <person name="Nagy L.G."/>
            <person name="Martin F.M."/>
        </authorList>
    </citation>
    <scope>NUCLEOTIDE SEQUENCE</scope>
    <source>
        <strain evidence="2">UH-Tt-Lm1</strain>
    </source>
</reference>
<protein>
    <submittedName>
        <fullName evidence="2">Uncharacterized protein</fullName>
    </submittedName>
</protein>
<dbReference type="AlphaFoldDB" id="A0A9P6H6P1"/>
<feature type="transmembrane region" description="Helical" evidence="1">
    <location>
        <begin position="45"/>
        <end position="66"/>
    </location>
</feature>
<dbReference type="EMBL" id="WIUZ02000020">
    <property type="protein sequence ID" value="KAF9779276.1"/>
    <property type="molecule type" value="Genomic_DNA"/>
</dbReference>
<feature type="transmembrane region" description="Helical" evidence="1">
    <location>
        <begin position="97"/>
        <end position="116"/>
    </location>
</feature>
<keyword evidence="3" id="KW-1185">Reference proteome</keyword>
<dbReference type="Proteomes" id="UP000736335">
    <property type="component" value="Unassembled WGS sequence"/>
</dbReference>
<feature type="transmembrane region" description="Helical" evidence="1">
    <location>
        <begin position="241"/>
        <end position="260"/>
    </location>
</feature>
<feature type="transmembrane region" description="Helical" evidence="1">
    <location>
        <begin position="163"/>
        <end position="184"/>
    </location>
</feature>